<keyword evidence="3" id="KW-0808">Transferase</keyword>
<dbReference type="EMBL" id="BAABWH010000014">
    <property type="protein sequence ID" value="GAA6146923.1"/>
    <property type="molecule type" value="Genomic_DNA"/>
</dbReference>
<comment type="caution">
    <text evidence="7">The sequence shown here is derived from an EMBL/GenBank/DDBJ whole genome shotgun (WGS) entry which is preliminary data.</text>
</comment>
<dbReference type="InterPro" id="IPR000182">
    <property type="entry name" value="GNAT_dom"/>
</dbReference>
<sequence>MHRIRKGELGDLSTIMEIETAAHAYPWSEKIMLRYLHKQDSVWVMEEQGTHVAHAVISTVLDEAELLMVSVLPERQGQGLGRALLTRVIEILVERKIATFFLEVRESNAPAIALYDALGFNETGRRDGYYPHPDGREDALIFSLDLTEDE</sequence>
<evidence type="ECO:0000256" key="1">
    <source>
        <dbReference type="ARBA" id="ARBA00005395"/>
    </source>
</evidence>
<protein>
    <recommendedName>
        <fullName evidence="5">[Ribosomal protein bS18]-alanine N-acetyltransferase</fullName>
        <ecNumber evidence="5">2.3.1.266</ecNumber>
    </recommendedName>
</protein>
<dbReference type="GO" id="GO:0005840">
    <property type="term" value="C:ribosome"/>
    <property type="evidence" value="ECO:0007669"/>
    <property type="project" value="UniProtKB-KW"/>
</dbReference>
<dbReference type="EC" id="2.3.1.266" evidence="5"/>
<organism evidence="7 8">
    <name type="scientific">Thalassolituus maritimus</name>
    <dbReference type="NCBI Taxonomy" id="484498"/>
    <lineage>
        <taxon>Bacteria</taxon>
        <taxon>Pseudomonadati</taxon>
        <taxon>Pseudomonadota</taxon>
        <taxon>Gammaproteobacteria</taxon>
        <taxon>Oceanospirillales</taxon>
        <taxon>Oceanospirillaceae</taxon>
        <taxon>Thalassolituus</taxon>
    </lineage>
</organism>
<evidence type="ECO:0000256" key="5">
    <source>
        <dbReference type="RuleBase" id="RU363094"/>
    </source>
</evidence>
<comment type="subcellular location">
    <subcellularLocation>
        <location evidence="5">Cytoplasm</location>
    </subcellularLocation>
</comment>
<reference evidence="7 8" key="1">
    <citation type="submission" date="2024-04" db="EMBL/GenBank/DDBJ databases">
        <title>Draft genome sequence of Thalassolituus maritimus NBRC 116585.</title>
        <authorList>
            <person name="Miyakawa T."/>
            <person name="Kusuya Y."/>
            <person name="Miura T."/>
        </authorList>
    </citation>
    <scope>NUCLEOTIDE SEQUENCE [LARGE SCALE GENOMIC DNA]</scope>
    <source>
        <strain evidence="7 8">5NW40-0001</strain>
    </source>
</reference>
<keyword evidence="7" id="KW-0689">Ribosomal protein</keyword>
<keyword evidence="2 5" id="KW-0963">Cytoplasm</keyword>
<dbReference type="InterPro" id="IPR016181">
    <property type="entry name" value="Acyl_CoA_acyltransferase"/>
</dbReference>
<dbReference type="PANTHER" id="PTHR43420">
    <property type="entry name" value="ACETYLTRANSFERASE"/>
    <property type="match status" value="1"/>
</dbReference>
<dbReference type="Proteomes" id="UP001481413">
    <property type="component" value="Unassembled WGS sequence"/>
</dbReference>
<dbReference type="NCBIfam" id="TIGR01575">
    <property type="entry name" value="rimI"/>
    <property type="match status" value="1"/>
</dbReference>
<dbReference type="Pfam" id="PF00583">
    <property type="entry name" value="Acetyltransf_1"/>
    <property type="match status" value="1"/>
</dbReference>
<evidence type="ECO:0000256" key="3">
    <source>
        <dbReference type="ARBA" id="ARBA00022679"/>
    </source>
</evidence>
<evidence type="ECO:0000256" key="4">
    <source>
        <dbReference type="ARBA" id="ARBA00023315"/>
    </source>
</evidence>
<evidence type="ECO:0000313" key="8">
    <source>
        <dbReference type="Proteomes" id="UP001481413"/>
    </source>
</evidence>
<dbReference type="RefSeq" id="WP_353296130.1">
    <property type="nucleotide sequence ID" value="NZ_BAABWH010000014.1"/>
</dbReference>
<dbReference type="SUPFAM" id="SSF55729">
    <property type="entry name" value="Acyl-CoA N-acyltransferases (Nat)"/>
    <property type="match status" value="1"/>
</dbReference>
<feature type="domain" description="N-acetyltransferase" evidence="6">
    <location>
        <begin position="2"/>
        <end position="147"/>
    </location>
</feature>
<name>A0ABQ0A3E0_9GAMM</name>
<dbReference type="Gene3D" id="3.40.630.30">
    <property type="match status" value="1"/>
</dbReference>
<dbReference type="PANTHER" id="PTHR43420:SF12">
    <property type="entry name" value="N-ACETYLTRANSFERASE DOMAIN-CONTAINING PROTEIN"/>
    <property type="match status" value="1"/>
</dbReference>
<dbReference type="CDD" id="cd04301">
    <property type="entry name" value="NAT_SF"/>
    <property type="match status" value="1"/>
</dbReference>
<evidence type="ECO:0000313" key="7">
    <source>
        <dbReference type="EMBL" id="GAA6146923.1"/>
    </source>
</evidence>
<evidence type="ECO:0000256" key="2">
    <source>
        <dbReference type="ARBA" id="ARBA00022490"/>
    </source>
</evidence>
<keyword evidence="4" id="KW-0012">Acyltransferase</keyword>
<dbReference type="InterPro" id="IPR006464">
    <property type="entry name" value="AcTrfase_RimI/Ard1"/>
</dbReference>
<comment type="similarity">
    <text evidence="1 5">Belongs to the acetyltransferase family. RimI subfamily.</text>
</comment>
<proteinExistence type="inferred from homology"/>
<dbReference type="InterPro" id="IPR050680">
    <property type="entry name" value="YpeA/RimI_acetyltransf"/>
</dbReference>
<keyword evidence="8" id="KW-1185">Reference proteome</keyword>
<accession>A0ABQ0A3E0</accession>
<comment type="catalytic activity">
    <reaction evidence="5">
        <text>N-terminal L-alanyl-[ribosomal protein bS18] + acetyl-CoA = N-terminal N(alpha)-acetyl-L-alanyl-[ribosomal protein bS18] + CoA + H(+)</text>
        <dbReference type="Rhea" id="RHEA:43756"/>
        <dbReference type="Rhea" id="RHEA-COMP:10676"/>
        <dbReference type="Rhea" id="RHEA-COMP:10677"/>
        <dbReference type="ChEBI" id="CHEBI:15378"/>
        <dbReference type="ChEBI" id="CHEBI:57287"/>
        <dbReference type="ChEBI" id="CHEBI:57288"/>
        <dbReference type="ChEBI" id="CHEBI:64718"/>
        <dbReference type="ChEBI" id="CHEBI:83683"/>
        <dbReference type="EC" id="2.3.1.266"/>
    </reaction>
</comment>
<comment type="function">
    <text evidence="5">Acetylates the N-terminal alanine of ribosomal protein bS18.</text>
</comment>
<gene>
    <name evidence="7" type="primary">rimI</name>
    <name evidence="7" type="ORF">NBRC116585_30430</name>
</gene>
<dbReference type="PROSITE" id="PS51186">
    <property type="entry name" value="GNAT"/>
    <property type="match status" value="1"/>
</dbReference>
<evidence type="ECO:0000259" key="6">
    <source>
        <dbReference type="PROSITE" id="PS51186"/>
    </source>
</evidence>
<keyword evidence="7" id="KW-0687">Ribonucleoprotein</keyword>